<proteinExistence type="predicted"/>
<feature type="transmembrane region" description="Helical" evidence="9">
    <location>
        <begin position="20"/>
        <end position="41"/>
    </location>
</feature>
<evidence type="ECO:0000256" key="5">
    <source>
        <dbReference type="ARBA" id="ARBA00022741"/>
    </source>
</evidence>
<evidence type="ECO:0000259" key="10">
    <source>
        <dbReference type="Pfam" id="PF07730"/>
    </source>
</evidence>
<dbReference type="CDD" id="cd16917">
    <property type="entry name" value="HATPase_UhpB-NarQ-NarX-like"/>
    <property type="match status" value="1"/>
</dbReference>
<comment type="catalytic activity">
    <reaction evidence="1">
        <text>ATP + protein L-histidine = ADP + protein N-phospho-L-histidine.</text>
        <dbReference type="EC" id="2.7.13.3"/>
    </reaction>
</comment>
<dbReference type="EC" id="2.7.13.3" evidence="2"/>
<sequence>MNTQNDTTYGSLWREVPRDLGFLLPLLPIVVVGQVVLATLLSAGAGLLAIFVGLFFLVGMMWFARWLGTFELARVNFTAGPRIEPPAWQTDGRTGFWAALVRPFTDVHSWRYLLHGLIVNFVVGIVSWVIAFTWTVTALGGVTYWIYSRWIPESGRDWNFLEILVNFFVPGSGFEVDTRTGDNVALFVVGVVMLLTLPFVARGLTLMHRGIARLLLGRLESDALREQVAEVSASRQAAVAAEGTALRRLERDIHDGPQQRLVRLQMDLAAAERQLDQDPDRARTLLSEAIGQSKDALDELRALSRGFAPPILVDRGLAAALQSLADRSPVPVRVTNELPADAVLPDEVERAAYFVAAEALTNVAKHAAAREARLSVRIARVPDGPASLELAVSDDGTGGAASVPGHGLAGLEERLRGVGGTLSVSSPVGGPTVVSARLPIPAPVATGTGATAAG</sequence>
<dbReference type="Pfam" id="PF07730">
    <property type="entry name" value="HisKA_3"/>
    <property type="match status" value="1"/>
</dbReference>
<dbReference type="GO" id="GO:0016301">
    <property type="term" value="F:kinase activity"/>
    <property type="evidence" value="ECO:0007669"/>
    <property type="project" value="UniProtKB-KW"/>
</dbReference>
<evidence type="ECO:0000256" key="2">
    <source>
        <dbReference type="ARBA" id="ARBA00012438"/>
    </source>
</evidence>
<reference evidence="12 13" key="1">
    <citation type="submission" date="2024-09" db="EMBL/GenBank/DDBJ databases">
        <authorList>
            <person name="Sun Q."/>
            <person name="Mori K."/>
        </authorList>
    </citation>
    <scope>NUCLEOTIDE SEQUENCE [LARGE SCALE GENOMIC DNA]</scope>
    <source>
        <strain evidence="12 13">KCTC 23076</strain>
    </source>
</reference>
<keyword evidence="7" id="KW-0067">ATP-binding</keyword>
<dbReference type="InterPro" id="IPR025828">
    <property type="entry name" value="Put_sensor_dom"/>
</dbReference>
<dbReference type="PANTHER" id="PTHR24421:SF10">
    <property type="entry name" value="NITRATE_NITRITE SENSOR PROTEIN NARQ"/>
    <property type="match status" value="1"/>
</dbReference>
<feature type="domain" description="Signal transduction histidine kinase subgroup 3 dimerisation and phosphoacceptor" evidence="10">
    <location>
        <begin position="247"/>
        <end position="310"/>
    </location>
</feature>
<dbReference type="Pfam" id="PF13796">
    <property type="entry name" value="Sensor"/>
    <property type="match status" value="1"/>
</dbReference>
<keyword evidence="4" id="KW-0808">Transferase</keyword>
<dbReference type="RefSeq" id="WP_386675883.1">
    <property type="nucleotide sequence ID" value="NZ_JBHLTG010000011.1"/>
</dbReference>
<accession>A0ABV6RYT8</accession>
<evidence type="ECO:0000256" key="8">
    <source>
        <dbReference type="ARBA" id="ARBA00023012"/>
    </source>
</evidence>
<dbReference type="PANTHER" id="PTHR24421">
    <property type="entry name" value="NITRATE/NITRITE SENSOR PROTEIN NARX-RELATED"/>
    <property type="match status" value="1"/>
</dbReference>
<evidence type="ECO:0000313" key="13">
    <source>
        <dbReference type="Proteomes" id="UP001589896"/>
    </source>
</evidence>
<dbReference type="InterPro" id="IPR011712">
    <property type="entry name" value="Sig_transdc_His_kin_sub3_dim/P"/>
</dbReference>
<evidence type="ECO:0000256" key="9">
    <source>
        <dbReference type="SAM" id="Phobius"/>
    </source>
</evidence>
<feature type="domain" description="Putative sensor" evidence="11">
    <location>
        <begin position="22"/>
        <end position="216"/>
    </location>
</feature>
<dbReference type="Gene3D" id="1.20.5.1930">
    <property type="match status" value="1"/>
</dbReference>
<keyword evidence="9" id="KW-0472">Membrane</keyword>
<keyword evidence="13" id="KW-1185">Reference proteome</keyword>
<keyword evidence="8" id="KW-0902">Two-component regulatory system</keyword>
<keyword evidence="9" id="KW-1133">Transmembrane helix</keyword>
<feature type="transmembrane region" description="Helical" evidence="9">
    <location>
        <begin position="184"/>
        <end position="204"/>
    </location>
</feature>
<gene>
    <name evidence="12" type="ORF">ACFFGH_30300</name>
</gene>
<dbReference type="SUPFAM" id="SSF55874">
    <property type="entry name" value="ATPase domain of HSP90 chaperone/DNA topoisomerase II/histidine kinase"/>
    <property type="match status" value="1"/>
</dbReference>
<dbReference type="Proteomes" id="UP001589896">
    <property type="component" value="Unassembled WGS sequence"/>
</dbReference>
<evidence type="ECO:0000256" key="1">
    <source>
        <dbReference type="ARBA" id="ARBA00000085"/>
    </source>
</evidence>
<keyword evidence="9" id="KW-0812">Transmembrane</keyword>
<evidence type="ECO:0000256" key="7">
    <source>
        <dbReference type="ARBA" id="ARBA00022840"/>
    </source>
</evidence>
<evidence type="ECO:0000256" key="4">
    <source>
        <dbReference type="ARBA" id="ARBA00022679"/>
    </source>
</evidence>
<dbReference type="Gene3D" id="3.30.565.10">
    <property type="entry name" value="Histidine kinase-like ATPase, C-terminal domain"/>
    <property type="match status" value="1"/>
</dbReference>
<keyword evidence="5" id="KW-0547">Nucleotide-binding</keyword>
<dbReference type="InterPro" id="IPR036890">
    <property type="entry name" value="HATPase_C_sf"/>
</dbReference>
<evidence type="ECO:0000256" key="3">
    <source>
        <dbReference type="ARBA" id="ARBA00022553"/>
    </source>
</evidence>
<evidence type="ECO:0000256" key="6">
    <source>
        <dbReference type="ARBA" id="ARBA00022777"/>
    </source>
</evidence>
<feature type="transmembrane region" description="Helical" evidence="9">
    <location>
        <begin position="117"/>
        <end position="147"/>
    </location>
</feature>
<organism evidence="12 13">
    <name type="scientific">Lysobacter korlensis</name>
    <dbReference type="NCBI Taxonomy" id="553636"/>
    <lineage>
        <taxon>Bacteria</taxon>
        <taxon>Pseudomonadati</taxon>
        <taxon>Pseudomonadota</taxon>
        <taxon>Gammaproteobacteria</taxon>
        <taxon>Lysobacterales</taxon>
        <taxon>Lysobacteraceae</taxon>
        <taxon>Lysobacter</taxon>
    </lineage>
</organism>
<evidence type="ECO:0000313" key="12">
    <source>
        <dbReference type="EMBL" id="MFC0682143.1"/>
    </source>
</evidence>
<evidence type="ECO:0000259" key="11">
    <source>
        <dbReference type="Pfam" id="PF13796"/>
    </source>
</evidence>
<feature type="transmembrane region" description="Helical" evidence="9">
    <location>
        <begin position="47"/>
        <end position="64"/>
    </location>
</feature>
<keyword evidence="3" id="KW-0597">Phosphoprotein</keyword>
<keyword evidence="6 12" id="KW-0418">Kinase</keyword>
<name>A0ABV6RYT8_9GAMM</name>
<dbReference type="EMBL" id="JBHLTG010000011">
    <property type="protein sequence ID" value="MFC0682143.1"/>
    <property type="molecule type" value="Genomic_DNA"/>
</dbReference>
<dbReference type="InterPro" id="IPR050482">
    <property type="entry name" value="Sensor_HK_TwoCompSys"/>
</dbReference>
<comment type="caution">
    <text evidence="12">The sequence shown here is derived from an EMBL/GenBank/DDBJ whole genome shotgun (WGS) entry which is preliminary data.</text>
</comment>
<protein>
    <recommendedName>
        <fullName evidence="2">histidine kinase</fullName>
        <ecNumber evidence="2">2.7.13.3</ecNumber>
    </recommendedName>
</protein>